<evidence type="ECO:0000256" key="1">
    <source>
        <dbReference type="ARBA" id="ARBA00004123"/>
    </source>
</evidence>
<evidence type="ECO:0000256" key="6">
    <source>
        <dbReference type="SAM" id="MobiDB-lite"/>
    </source>
</evidence>
<dbReference type="InterPro" id="IPR011598">
    <property type="entry name" value="bHLH_dom"/>
</dbReference>
<dbReference type="PANTHER" id="PTHR46117:SF3">
    <property type="entry name" value="FI24210P1"/>
    <property type="match status" value="1"/>
</dbReference>
<dbReference type="GO" id="GO:0000981">
    <property type="term" value="F:DNA-binding transcription factor activity, RNA polymerase II-specific"/>
    <property type="evidence" value="ECO:0007669"/>
    <property type="project" value="TreeGrafter"/>
</dbReference>
<dbReference type="Pfam" id="PF00010">
    <property type="entry name" value="HLH"/>
    <property type="match status" value="1"/>
</dbReference>
<evidence type="ECO:0000256" key="2">
    <source>
        <dbReference type="ARBA" id="ARBA00023015"/>
    </source>
</evidence>
<comment type="caution">
    <text evidence="8">The sequence shown here is derived from an EMBL/GenBank/DDBJ whole genome shotgun (WGS) entry which is preliminary data.</text>
</comment>
<protein>
    <submittedName>
        <fullName evidence="8">Upstream stimulatory factor 2</fullName>
    </submittedName>
</protein>
<organism evidence="8 9">
    <name type="scientific">Merluccius polli</name>
    <name type="common">Benguela hake</name>
    <name type="synonym">Merluccius cadenati</name>
    <dbReference type="NCBI Taxonomy" id="89951"/>
    <lineage>
        <taxon>Eukaryota</taxon>
        <taxon>Metazoa</taxon>
        <taxon>Chordata</taxon>
        <taxon>Craniata</taxon>
        <taxon>Vertebrata</taxon>
        <taxon>Euteleostomi</taxon>
        <taxon>Actinopterygii</taxon>
        <taxon>Neopterygii</taxon>
        <taxon>Teleostei</taxon>
        <taxon>Neoteleostei</taxon>
        <taxon>Acanthomorphata</taxon>
        <taxon>Zeiogadaria</taxon>
        <taxon>Gadariae</taxon>
        <taxon>Gadiformes</taxon>
        <taxon>Gadoidei</taxon>
        <taxon>Merlucciidae</taxon>
        <taxon>Merluccius</taxon>
    </lineage>
</organism>
<dbReference type="PANTHER" id="PTHR46117">
    <property type="entry name" value="FI24210P1"/>
    <property type="match status" value="1"/>
</dbReference>
<keyword evidence="5" id="KW-0175">Coiled coil</keyword>
<dbReference type="GO" id="GO:0045944">
    <property type="term" value="P:positive regulation of transcription by RNA polymerase II"/>
    <property type="evidence" value="ECO:0007669"/>
    <property type="project" value="UniProtKB-ARBA"/>
</dbReference>
<evidence type="ECO:0000256" key="4">
    <source>
        <dbReference type="ARBA" id="ARBA00023242"/>
    </source>
</evidence>
<dbReference type="SMART" id="SM00353">
    <property type="entry name" value="HLH"/>
    <property type="match status" value="1"/>
</dbReference>
<proteinExistence type="predicted"/>
<evidence type="ECO:0000256" key="5">
    <source>
        <dbReference type="SAM" id="Coils"/>
    </source>
</evidence>
<keyword evidence="3" id="KW-0804">Transcription</keyword>
<dbReference type="InterPro" id="IPR036638">
    <property type="entry name" value="HLH_DNA-bd_sf"/>
</dbReference>
<dbReference type="SUPFAM" id="SSF47459">
    <property type="entry name" value="HLH, helix-loop-helix DNA-binding domain"/>
    <property type="match status" value="1"/>
</dbReference>
<evidence type="ECO:0000313" key="8">
    <source>
        <dbReference type="EMBL" id="KAK0147375.1"/>
    </source>
</evidence>
<dbReference type="PROSITE" id="PS50888">
    <property type="entry name" value="BHLH"/>
    <property type="match status" value="1"/>
</dbReference>
<dbReference type="InterPro" id="IPR051732">
    <property type="entry name" value="USF"/>
</dbReference>
<feature type="domain" description="BHLH" evidence="7">
    <location>
        <begin position="170"/>
        <end position="225"/>
    </location>
</feature>
<feature type="coiled-coil region" evidence="5">
    <location>
        <begin position="222"/>
        <end position="266"/>
    </location>
</feature>
<keyword evidence="4" id="KW-0539">Nucleus</keyword>
<sequence>MGWDPKWVVIQLEVGGLTMHRHLRNSQSKQQEEEEGVGISGGGEEQTAAFADHNIQYQFRPEGSQVTYRVVAVTDPQLETRDSTAVSVVSTATFTGAPQNSFSDVISPIGGEARFTYFPAAAVSDGGVSVHTTSDPSLAPAGGQFYVMMSPSDVIPTATRNLTPHAYSPEDSADLHDATWRRRDKINNWIVSLSQIIPDCTLDSTKTGASKGGILSKACDYIAELRQRNQRLADDLKEVERLQTDNQLYRQKVEELKSENALLRAQLRHNGIQMEGDTPPQ</sequence>
<keyword evidence="9" id="KW-1185">Reference proteome</keyword>
<reference evidence="8" key="1">
    <citation type="journal article" date="2023" name="Front. Mar. Sci.">
        <title>A new Merluccius polli reference genome to investigate the effects of global change in West African waters.</title>
        <authorList>
            <person name="Mateo J.L."/>
            <person name="Blanco-Fernandez C."/>
            <person name="Garcia-Vazquez E."/>
            <person name="Machado-Schiaffino G."/>
        </authorList>
    </citation>
    <scope>NUCLEOTIDE SEQUENCE</scope>
    <source>
        <strain evidence="8">C29</strain>
        <tissue evidence="8">Fin</tissue>
    </source>
</reference>
<gene>
    <name evidence="8" type="primary">USF2</name>
    <name evidence="8" type="ORF">N1851_013163</name>
</gene>
<evidence type="ECO:0000256" key="3">
    <source>
        <dbReference type="ARBA" id="ARBA00023163"/>
    </source>
</evidence>
<dbReference type="GO" id="GO:0005634">
    <property type="term" value="C:nucleus"/>
    <property type="evidence" value="ECO:0007669"/>
    <property type="project" value="UniProtKB-SubCell"/>
</dbReference>
<feature type="region of interest" description="Disordered" evidence="6">
    <location>
        <begin position="23"/>
        <end position="44"/>
    </location>
</feature>
<dbReference type="Proteomes" id="UP001174136">
    <property type="component" value="Unassembled WGS sequence"/>
</dbReference>
<evidence type="ECO:0000313" key="9">
    <source>
        <dbReference type="Proteomes" id="UP001174136"/>
    </source>
</evidence>
<evidence type="ECO:0000259" key="7">
    <source>
        <dbReference type="PROSITE" id="PS50888"/>
    </source>
</evidence>
<keyword evidence="2" id="KW-0805">Transcription regulation</keyword>
<name>A0AA47MWD7_MERPO</name>
<comment type="subcellular location">
    <subcellularLocation>
        <location evidence="1">Nucleus</location>
    </subcellularLocation>
</comment>
<dbReference type="GO" id="GO:0000978">
    <property type="term" value="F:RNA polymerase II cis-regulatory region sequence-specific DNA binding"/>
    <property type="evidence" value="ECO:0007669"/>
    <property type="project" value="TreeGrafter"/>
</dbReference>
<dbReference type="EMBL" id="JAOPHQ010002310">
    <property type="protein sequence ID" value="KAK0147375.1"/>
    <property type="molecule type" value="Genomic_DNA"/>
</dbReference>
<dbReference type="GO" id="GO:0046983">
    <property type="term" value="F:protein dimerization activity"/>
    <property type="evidence" value="ECO:0007669"/>
    <property type="project" value="InterPro"/>
</dbReference>
<dbReference type="AlphaFoldDB" id="A0AA47MWD7"/>
<dbReference type="Gene3D" id="4.10.280.10">
    <property type="entry name" value="Helix-loop-helix DNA-binding domain"/>
    <property type="match status" value="1"/>
</dbReference>
<accession>A0AA47MWD7</accession>